<feature type="compositionally biased region" description="Basic and acidic residues" evidence="1">
    <location>
        <begin position="19"/>
        <end position="46"/>
    </location>
</feature>
<evidence type="ECO:0000256" key="1">
    <source>
        <dbReference type="SAM" id="MobiDB-lite"/>
    </source>
</evidence>
<dbReference type="AlphaFoldDB" id="A0A0R3RLN1"/>
<sequence>MRLHDGDMDGEDTLSGSDNSKRSKRDGGYKSLEKIRLPPPVYHRDGTSFTPVTPASSQRQNYIE</sequence>
<keyword evidence="2" id="KW-1185">Reference proteome</keyword>
<evidence type="ECO:0000313" key="2">
    <source>
        <dbReference type="Proteomes" id="UP000050640"/>
    </source>
</evidence>
<feature type="region of interest" description="Disordered" evidence="1">
    <location>
        <begin position="1"/>
        <end position="64"/>
    </location>
</feature>
<protein>
    <submittedName>
        <fullName evidence="3">Uncharacterized protein</fullName>
    </submittedName>
</protein>
<name>A0A0R3RLN1_9BILA</name>
<dbReference type="Proteomes" id="UP000050640">
    <property type="component" value="Unplaced"/>
</dbReference>
<organism evidence="2 3">
    <name type="scientific">Elaeophora elaphi</name>
    <dbReference type="NCBI Taxonomy" id="1147741"/>
    <lineage>
        <taxon>Eukaryota</taxon>
        <taxon>Metazoa</taxon>
        <taxon>Ecdysozoa</taxon>
        <taxon>Nematoda</taxon>
        <taxon>Chromadorea</taxon>
        <taxon>Rhabditida</taxon>
        <taxon>Spirurina</taxon>
        <taxon>Spiruromorpha</taxon>
        <taxon>Filarioidea</taxon>
        <taxon>Onchocercidae</taxon>
        <taxon>Elaeophora</taxon>
    </lineage>
</organism>
<accession>A0A0R3RLN1</accession>
<feature type="compositionally biased region" description="Polar residues" evidence="1">
    <location>
        <begin position="47"/>
        <end position="64"/>
    </location>
</feature>
<reference evidence="3" key="1">
    <citation type="submission" date="2017-02" db="UniProtKB">
        <authorList>
            <consortium name="WormBaseParasite"/>
        </authorList>
    </citation>
    <scope>IDENTIFICATION</scope>
</reference>
<dbReference type="WBParaSite" id="EEL_0000239001-mRNA-1">
    <property type="protein sequence ID" value="EEL_0000239001-mRNA-1"/>
    <property type="gene ID" value="EEL_0000239001"/>
</dbReference>
<proteinExistence type="predicted"/>
<evidence type="ECO:0000313" key="3">
    <source>
        <dbReference type="WBParaSite" id="EEL_0000239001-mRNA-1"/>
    </source>
</evidence>